<dbReference type="Proteomes" id="UP000813444">
    <property type="component" value="Unassembled WGS sequence"/>
</dbReference>
<sequence>MSSLTYHNYPKFGDYALEHFAYNQAVRVGDRIELSGQGGWDPNSDPLELAEDLEGQIDQAFRNIDLALKVAGGKGLSQVYKIVSYHVHLGDDVMLFMKKNFIEWFPDHKPIWTAVGVERLALPQMKIEIEAVAYDP</sequence>
<reference evidence="1" key="1">
    <citation type="journal article" date="2021" name="Nat. Commun.">
        <title>Genetic determinants of endophytism in the Arabidopsis root mycobiome.</title>
        <authorList>
            <person name="Mesny F."/>
            <person name="Miyauchi S."/>
            <person name="Thiergart T."/>
            <person name="Pickel B."/>
            <person name="Atanasova L."/>
            <person name="Karlsson M."/>
            <person name="Huettel B."/>
            <person name="Barry K.W."/>
            <person name="Haridas S."/>
            <person name="Chen C."/>
            <person name="Bauer D."/>
            <person name="Andreopoulos W."/>
            <person name="Pangilinan J."/>
            <person name="LaButti K."/>
            <person name="Riley R."/>
            <person name="Lipzen A."/>
            <person name="Clum A."/>
            <person name="Drula E."/>
            <person name="Henrissat B."/>
            <person name="Kohler A."/>
            <person name="Grigoriev I.V."/>
            <person name="Martin F.M."/>
            <person name="Hacquard S."/>
        </authorList>
    </citation>
    <scope>NUCLEOTIDE SEQUENCE</scope>
    <source>
        <strain evidence="1">MPI-CAGE-CH-0235</strain>
    </source>
</reference>
<organism evidence="1 2">
    <name type="scientific">Stachybotrys elegans</name>
    <dbReference type="NCBI Taxonomy" id="80388"/>
    <lineage>
        <taxon>Eukaryota</taxon>
        <taxon>Fungi</taxon>
        <taxon>Dikarya</taxon>
        <taxon>Ascomycota</taxon>
        <taxon>Pezizomycotina</taxon>
        <taxon>Sordariomycetes</taxon>
        <taxon>Hypocreomycetidae</taxon>
        <taxon>Hypocreales</taxon>
        <taxon>Stachybotryaceae</taxon>
        <taxon>Stachybotrys</taxon>
    </lineage>
</organism>
<dbReference type="OrthoDB" id="309640at2759"/>
<proteinExistence type="predicted"/>
<dbReference type="InterPro" id="IPR035959">
    <property type="entry name" value="RutC-like_sf"/>
</dbReference>
<accession>A0A8K0SF02</accession>
<name>A0A8K0SF02_9HYPO</name>
<evidence type="ECO:0000313" key="2">
    <source>
        <dbReference type="Proteomes" id="UP000813444"/>
    </source>
</evidence>
<dbReference type="EMBL" id="JAGPNK010000025">
    <property type="protein sequence ID" value="KAH7304183.1"/>
    <property type="molecule type" value="Genomic_DNA"/>
</dbReference>
<dbReference type="CDD" id="cd06152">
    <property type="entry name" value="YjgF_YER057c_UK114_like_4"/>
    <property type="match status" value="1"/>
</dbReference>
<protein>
    <submittedName>
        <fullName evidence="1">L-PSP endoribonuclease family protein</fullName>
    </submittedName>
</protein>
<dbReference type="SUPFAM" id="SSF55298">
    <property type="entry name" value="YjgF-like"/>
    <property type="match status" value="1"/>
</dbReference>
<evidence type="ECO:0000313" key="1">
    <source>
        <dbReference type="EMBL" id="KAH7304183.1"/>
    </source>
</evidence>
<dbReference type="InterPro" id="IPR006175">
    <property type="entry name" value="YjgF/YER057c/UK114"/>
</dbReference>
<dbReference type="AlphaFoldDB" id="A0A8K0SF02"/>
<dbReference type="Pfam" id="PF01042">
    <property type="entry name" value="Ribonuc_L-PSP"/>
    <property type="match status" value="1"/>
</dbReference>
<dbReference type="PANTHER" id="PTHR43857:SF1">
    <property type="entry name" value="YJGH FAMILY PROTEIN"/>
    <property type="match status" value="1"/>
</dbReference>
<gene>
    <name evidence="1" type="ORF">B0I35DRAFT_445656</name>
</gene>
<dbReference type="PANTHER" id="PTHR43857">
    <property type="entry name" value="BLR7761 PROTEIN"/>
    <property type="match status" value="1"/>
</dbReference>
<comment type="caution">
    <text evidence="1">The sequence shown here is derived from an EMBL/GenBank/DDBJ whole genome shotgun (WGS) entry which is preliminary data.</text>
</comment>
<keyword evidence="2" id="KW-1185">Reference proteome</keyword>
<dbReference type="Gene3D" id="3.30.1330.40">
    <property type="entry name" value="RutC-like"/>
    <property type="match status" value="1"/>
</dbReference>